<dbReference type="AlphaFoldDB" id="A0A182J4C1"/>
<dbReference type="STRING" id="41427.A0A182J4C1"/>
<dbReference type="PANTHER" id="PTHR15633:SF2">
    <property type="entry name" value="NUCLEOLAR PROTEIN 11"/>
    <property type="match status" value="1"/>
</dbReference>
<name>A0A182J4C1_ANOAO</name>
<keyword evidence="2" id="KW-0698">rRNA processing</keyword>
<protein>
    <submittedName>
        <fullName evidence="10">Uncharacterized protein</fullName>
    </submittedName>
</protein>
<dbReference type="GO" id="GO:0030490">
    <property type="term" value="P:maturation of SSU-rRNA"/>
    <property type="evidence" value="ECO:0007669"/>
    <property type="project" value="InterPro"/>
</dbReference>
<dbReference type="GO" id="GO:0003723">
    <property type="term" value="F:RNA binding"/>
    <property type="evidence" value="ECO:0007669"/>
    <property type="project" value="TreeGrafter"/>
</dbReference>
<evidence type="ECO:0000313" key="10">
    <source>
        <dbReference type="EnsemblMetazoa" id="AATE011087-PA.1"/>
    </source>
</evidence>
<keyword evidence="5" id="KW-0804">Transcription</keyword>
<evidence type="ECO:0000256" key="3">
    <source>
        <dbReference type="ARBA" id="ARBA00023015"/>
    </source>
</evidence>
<evidence type="ECO:0000259" key="9">
    <source>
        <dbReference type="Pfam" id="PF20998"/>
    </source>
</evidence>
<feature type="domain" description="Nucleolar protein 11 N-terminal" evidence="8">
    <location>
        <begin position="1"/>
        <end position="342"/>
    </location>
</feature>
<dbReference type="GO" id="GO:0005730">
    <property type="term" value="C:nucleolus"/>
    <property type="evidence" value="ECO:0007669"/>
    <property type="project" value="UniProtKB-SubCell"/>
</dbReference>
<evidence type="ECO:0000256" key="7">
    <source>
        <dbReference type="SAM" id="MobiDB-lite"/>
    </source>
</evidence>
<evidence type="ECO:0000256" key="1">
    <source>
        <dbReference type="ARBA" id="ARBA00004604"/>
    </source>
</evidence>
<comment type="subcellular location">
    <subcellularLocation>
        <location evidence="1">Nucleus</location>
        <location evidence="1">Nucleolus</location>
    </subcellularLocation>
</comment>
<keyword evidence="6" id="KW-0539">Nucleus</keyword>
<feature type="domain" description="Nucleolar protein 11 C-terminal" evidence="9">
    <location>
        <begin position="481"/>
        <end position="721"/>
    </location>
</feature>
<dbReference type="Pfam" id="PF20998">
    <property type="entry name" value="Nol11_C"/>
    <property type="match status" value="1"/>
</dbReference>
<dbReference type="VEuPathDB" id="VectorBase:AATE011087"/>
<evidence type="ECO:0000256" key="6">
    <source>
        <dbReference type="ARBA" id="ARBA00023242"/>
    </source>
</evidence>
<dbReference type="InterPro" id="IPR048897">
    <property type="entry name" value="Nol11_C"/>
</dbReference>
<organism evidence="10">
    <name type="scientific">Anopheles atroparvus</name>
    <name type="common">European mosquito</name>
    <dbReference type="NCBI Taxonomy" id="41427"/>
    <lineage>
        <taxon>Eukaryota</taxon>
        <taxon>Metazoa</taxon>
        <taxon>Ecdysozoa</taxon>
        <taxon>Arthropoda</taxon>
        <taxon>Hexapoda</taxon>
        <taxon>Insecta</taxon>
        <taxon>Pterygota</taxon>
        <taxon>Neoptera</taxon>
        <taxon>Endopterygota</taxon>
        <taxon>Diptera</taxon>
        <taxon>Nematocera</taxon>
        <taxon>Culicoidea</taxon>
        <taxon>Culicidae</taxon>
        <taxon>Anophelinae</taxon>
        <taxon>Anopheles</taxon>
    </lineage>
</organism>
<feature type="compositionally biased region" description="Acidic residues" evidence="7">
    <location>
        <begin position="392"/>
        <end position="405"/>
    </location>
</feature>
<keyword evidence="4" id="KW-0010">Activator</keyword>
<dbReference type="InterPro" id="IPR042859">
    <property type="entry name" value="NOL11"/>
</dbReference>
<feature type="region of interest" description="Disordered" evidence="7">
    <location>
        <begin position="130"/>
        <end position="153"/>
    </location>
</feature>
<dbReference type="InterPro" id="IPR012584">
    <property type="entry name" value="NOL11_N"/>
</dbReference>
<feature type="compositionally biased region" description="Basic and acidic residues" evidence="7">
    <location>
        <begin position="131"/>
        <end position="140"/>
    </location>
</feature>
<evidence type="ECO:0000256" key="2">
    <source>
        <dbReference type="ARBA" id="ARBA00022552"/>
    </source>
</evidence>
<dbReference type="Pfam" id="PF08168">
    <property type="entry name" value="NOL11_N"/>
    <property type="match status" value="1"/>
</dbReference>
<sequence>MAKLLAFYNLCPINNIEEFLGLSRDVDPGCVINTLGRNIILVVKLSNQRQIRSWTVLDRLSSKVVYDFKSERYAAVFTGRFLRCWERDRPDLNTVKKIKLYRTVQDLFTLANGETLVLYNDGTCESLESALETRKDDKTNADGTGPKGNVDPQTHSIRDVQVLQLEDGTPLLTYFVRREEDGATELNYALLNKSDLKVRKTFDKIKLERIGGGTKLAGCCIVDGSDGPSLISVWSDSRIFYLLLSLGQSPKRQEGVGNFIEMIHTIDVNQPLSLASIGKDYIAMYAGNTNQDGATLALFNVQVKVFQAKQYFKVYFRASRFWVIESNILLAFGQTLAVVPFKISKEQLSDMIGSQCTSFDLSHTIDDESLNEEGEFFDVYTYGGSLPPIEEQSGDADDADEEAEENANGSDHEQAPTLHRLNGEQEFEAMLRKAYQVSALPIDVMADDTLPEDMVQLKLFNNPDNTLGPLVFEQKFEIIAEELERSGCSEVEICNKLVPWLVQADLPDELAKCLKRYSVISEQTIVKALNYAMSLPEEPLDEGVEDNGNSAIDTITTVLEEPLPNQNVFVDAQCAHRSHRDLLNIVLSCSFNRTDMIPFVRTELSYPKVTKLLQHLEYLLVDPMATLSETLHTADTFDSDEKTVEWITVLLDAHFQQFILSKDDGTQEQIKRMLRIVDEHIECLRQLKALAPTLQRLMETKKEDKRSGRNQLYSIETIQLY</sequence>
<evidence type="ECO:0000259" key="8">
    <source>
        <dbReference type="Pfam" id="PF08168"/>
    </source>
</evidence>
<evidence type="ECO:0000256" key="5">
    <source>
        <dbReference type="ARBA" id="ARBA00023163"/>
    </source>
</evidence>
<proteinExistence type="predicted"/>
<reference evidence="10" key="1">
    <citation type="submission" date="2022-08" db="UniProtKB">
        <authorList>
            <consortium name="EnsemblMetazoa"/>
        </authorList>
    </citation>
    <scope>IDENTIFICATION</scope>
    <source>
        <strain evidence="10">EBRO</strain>
    </source>
</reference>
<dbReference type="EnsemblMetazoa" id="AATE011087-RA">
    <property type="protein sequence ID" value="AATE011087-PA.1"/>
    <property type="gene ID" value="AATE011087"/>
</dbReference>
<accession>A0A182J4C1</accession>
<dbReference type="PANTHER" id="PTHR15633">
    <property type="entry name" value="NUCLEOLAR PROTEIN 11"/>
    <property type="match status" value="1"/>
</dbReference>
<evidence type="ECO:0000256" key="4">
    <source>
        <dbReference type="ARBA" id="ARBA00023159"/>
    </source>
</evidence>
<keyword evidence="3" id="KW-0805">Transcription regulation</keyword>
<feature type="region of interest" description="Disordered" evidence="7">
    <location>
        <begin position="388"/>
        <end position="416"/>
    </location>
</feature>